<dbReference type="GO" id="GO:0000145">
    <property type="term" value="C:exocyst"/>
    <property type="evidence" value="ECO:0007669"/>
    <property type="project" value="EnsemblFungi"/>
</dbReference>
<dbReference type="OrthoDB" id="125856at2759"/>
<evidence type="ECO:0000259" key="5">
    <source>
        <dbReference type="Pfam" id="PF07393"/>
    </source>
</evidence>
<organism evidence="7 8">
    <name type="scientific">Candida parapsilosis</name>
    <name type="common">Yeast</name>
    <dbReference type="NCBI Taxonomy" id="5480"/>
    <lineage>
        <taxon>Eukaryota</taxon>
        <taxon>Fungi</taxon>
        <taxon>Dikarya</taxon>
        <taxon>Ascomycota</taxon>
        <taxon>Saccharomycotina</taxon>
        <taxon>Pichiomycetes</taxon>
        <taxon>Debaryomycetaceae</taxon>
        <taxon>Candida/Lodderomyces clade</taxon>
        <taxon>Candida</taxon>
    </lineage>
</organism>
<dbReference type="GO" id="GO:0006887">
    <property type="term" value="P:exocytosis"/>
    <property type="evidence" value="ECO:0007669"/>
    <property type="project" value="UniProtKB-KW"/>
</dbReference>
<evidence type="ECO:0000256" key="1">
    <source>
        <dbReference type="ARBA" id="ARBA00006572"/>
    </source>
</evidence>
<protein>
    <submittedName>
        <fullName evidence="7">Exocyst complex component Sec10 family protein</fullName>
    </submittedName>
</protein>
<keyword evidence="4" id="KW-0175">Coiled coil</keyword>
<dbReference type="Proteomes" id="UP000590412">
    <property type="component" value="Unassembled WGS sequence"/>
</dbReference>
<dbReference type="InterPro" id="IPR048625">
    <property type="entry name" value="Sec10_N"/>
</dbReference>
<comment type="caution">
    <text evidence="7">The sequence shown here is derived from an EMBL/GenBank/DDBJ whole genome shotgun (WGS) entry which is preliminary data.</text>
</comment>
<dbReference type="PANTHER" id="PTHR12100:SF0">
    <property type="entry name" value="EXOCYST COMPLEX COMPONENT 5"/>
    <property type="match status" value="1"/>
</dbReference>
<evidence type="ECO:0000256" key="4">
    <source>
        <dbReference type="ARBA" id="ARBA00023054"/>
    </source>
</evidence>
<evidence type="ECO:0000256" key="2">
    <source>
        <dbReference type="ARBA" id="ARBA00022448"/>
    </source>
</evidence>
<comment type="similarity">
    <text evidence="1">Belongs to the SEC10 family.</text>
</comment>
<feature type="domain" description="Exocyst complex component Sec10-like alpha-helical bundle" evidence="5">
    <location>
        <begin position="180"/>
        <end position="790"/>
    </location>
</feature>
<evidence type="ECO:0000256" key="3">
    <source>
        <dbReference type="ARBA" id="ARBA00022483"/>
    </source>
</evidence>
<dbReference type="Pfam" id="PF07393">
    <property type="entry name" value="Sec10_HB"/>
    <property type="match status" value="1"/>
</dbReference>
<evidence type="ECO:0000313" key="8">
    <source>
        <dbReference type="Proteomes" id="UP000590412"/>
    </source>
</evidence>
<reference evidence="7" key="1">
    <citation type="submission" date="2020-03" db="EMBL/GenBank/DDBJ databases">
        <title>FDA dAtabase for Regulatory Grade micrObial Sequences (FDA-ARGOS): Supporting development and validation of Infectious Disease Dx tests.</title>
        <authorList>
            <person name="Campos J."/>
            <person name="Goldberg B."/>
            <person name="Tallon L."/>
            <person name="Sadzewicz L."/>
            <person name="Vavikolanu K."/>
            <person name="Mehta A."/>
            <person name="Aluvathingal J."/>
            <person name="Nadendla S."/>
            <person name="Nandy P."/>
            <person name="Geyer C."/>
            <person name="Yan Y."/>
            <person name="Sichtig H."/>
        </authorList>
    </citation>
    <scope>NUCLEOTIDE SEQUENCE [LARGE SCALE GENOMIC DNA]</scope>
    <source>
        <strain evidence="7">FDAARGOS_652</strain>
    </source>
</reference>
<dbReference type="Pfam" id="PF20667">
    <property type="entry name" value="Sec10_N"/>
    <property type="match status" value="1"/>
</dbReference>
<keyword evidence="3" id="KW-0268">Exocytosis</keyword>
<dbReference type="EMBL" id="JABWAB010000006">
    <property type="protein sequence ID" value="KAF6048633.1"/>
    <property type="molecule type" value="Genomic_DNA"/>
</dbReference>
<dbReference type="InterPro" id="IPR009976">
    <property type="entry name" value="Sec10-like"/>
</dbReference>
<proteinExistence type="inferred from homology"/>
<feature type="domain" description="Exocyst complex component Sec10 N-terminal" evidence="6">
    <location>
        <begin position="56"/>
        <end position="170"/>
    </location>
</feature>
<dbReference type="GO" id="GO:0006893">
    <property type="term" value="P:Golgi to plasma membrane transport"/>
    <property type="evidence" value="ECO:0007669"/>
    <property type="project" value="EnsemblFungi"/>
</dbReference>
<gene>
    <name evidence="7" type="ORF">FOB60_004017</name>
</gene>
<dbReference type="PANTHER" id="PTHR12100">
    <property type="entry name" value="SEC10"/>
    <property type="match status" value="1"/>
</dbReference>
<evidence type="ECO:0000313" key="7">
    <source>
        <dbReference type="EMBL" id="KAF6048633.1"/>
    </source>
</evidence>
<dbReference type="InterPro" id="IPR048627">
    <property type="entry name" value="Sec10_HB"/>
</dbReference>
<evidence type="ECO:0000259" key="6">
    <source>
        <dbReference type="Pfam" id="PF20667"/>
    </source>
</evidence>
<accession>A0A8X7NKB8</accession>
<dbReference type="AlphaFoldDB" id="A0A8X7NKB8"/>
<sequence length="793" mass="91094">MSTGSFSIYDLNPEIKKLLNADNFLNGLSVNDFVEEISKDHILKGAEVNKKAYLDPKPYIRSFESTIRELNRLSADANDQRIRGEKQVDTYELKHSQNVLELSNSIATTTDKFNLLDTKISDVSRKINPLGATLNKISTSRDKSRETIFLIRAYHGFYTKGDYAPLENLRSSSKLDDNIECARYIKKLIHLSKRISDESIPTTLKCLQMVESYGHRMEEELLRKFEMASDETSGGDFDIRVMNNVSQILYEYNQGTTLMNRFVDKNELSMEAHHEDTTLDDSEWSLWSDTNATNYDLSPHLNDFLENIKFNIKSKARLSKKIFNNPETVIVLFIERIYGTAIKRKITTLLQLSLQQSLLAHVRILQALYGIVGEFTNQIKDYMVTEEFDTDQKVSQTLEQSSDGLFEEYLADNAYLVREKRNLKEIVNTILNMLDPDTFNEQTSDDHSLARSDTLRYSQQSKAYDHTRFSAEKKRLAQFTQYVKTKINEKARSDNGVSKLELEEDDLKAIDSVETLLKTAAESIGRVLELAPNEAAEHSLDVLAVLIVNFEKLIVREELQLQSLNFFWTLNSIQFKKEILFCLTACAKKIIFPCVTNDPIAKGKARFLINEFVKVQETSINELLNSIMDYSLTQIRGFLNKQKKKDFLCDSIEDDTEACELISEFMNEMYANISVALTGDNLINILLTIGNEFLKLLLEHYKKFSVNSIGGVVLTKDAIRYQTIIDEWGIPELSEKFQILKEIGNLFTVSSELVNSLVTEGQLSRMKPYNVRQYISKRADFNPSYADKFFKFR</sequence>
<keyword evidence="2" id="KW-0813">Transport</keyword>
<name>A0A8X7NKB8_CANPA</name>